<dbReference type="EMBL" id="LAZR01060749">
    <property type="protein sequence ID" value="KKK65038.1"/>
    <property type="molecule type" value="Genomic_DNA"/>
</dbReference>
<feature type="compositionally biased region" description="Polar residues" evidence="1">
    <location>
        <begin position="29"/>
        <end position="40"/>
    </location>
</feature>
<sequence length="56" mass="6022">MAISDLSVFISTDKDVQLNKKDSAKGSAATDNESTQGVDFFSQLQTARNTVESPVK</sequence>
<gene>
    <name evidence="2" type="ORF">LCGC14_2978150</name>
</gene>
<protein>
    <submittedName>
        <fullName evidence="2">Uncharacterized protein</fullName>
    </submittedName>
</protein>
<feature type="region of interest" description="Disordered" evidence="1">
    <location>
        <begin position="21"/>
        <end position="40"/>
    </location>
</feature>
<proteinExistence type="predicted"/>
<comment type="caution">
    <text evidence="2">The sequence shown here is derived from an EMBL/GenBank/DDBJ whole genome shotgun (WGS) entry which is preliminary data.</text>
</comment>
<accession>A0A0F8X896</accession>
<name>A0A0F8X896_9ZZZZ</name>
<reference evidence="2" key="1">
    <citation type="journal article" date="2015" name="Nature">
        <title>Complex archaea that bridge the gap between prokaryotes and eukaryotes.</title>
        <authorList>
            <person name="Spang A."/>
            <person name="Saw J.H."/>
            <person name="Jorgensen S.L."/>
            <person name="Zaremba-Niedzwiedzka K."/>
            <person name="Martijn J."/>
            <person name="Lind A.E."/>
            <person name="van Eijk R."/>
            <person name="Schleper C."/>
            <person name="Guy L."/>
            <person name="Ettema T.J."/>
        </authorList>
    </citation>
    <scope>NUCLEOTIDE SEQUENCE</scope>
</reference>
<dbReference type="AlphaFoldDB" id="A0A0F8X896"/>
<evidence type="ECO:0000256" key="1">
    <source>
        <dbReference type="SAM" id="MobiDB-lite"/>
    </source>
</evidence>
<feature type="non-terminal residue" evidence="2">
    <location>
        <position position="56"/>
    </location>
</feature>
<evidence type="ECO:0000313" key="2">
    <source>
        <dbReference type="EMBL" id="KKK65038.1"/>
    </source>
</evidence>
<organism evidence="2">
    <name type="scientific">marine sediment metagenome</name>
    <dbReference type="NCBI Taxonomy" id="412755"/>
    <lineage>
        <taxon>unclassified sequences</taxon>
        <taxon>metagenomes</taxon>
        <taxon>ecological metagenomes</taxon>
    </lineage>
</organism>